<keyword evidence="2" id="KW-0805">Transcription regulation</keyword>
<dbReference type="NCBIfam" id="TIGR02937">
    <property type="entry name" value="sigma70-ECF"/>
    <property type="match status" value="1"/>
</dbReference>
<dbReference type="InterPro" id="IPR013249">
    <property type="entry name" value="RNA_pol_sigma70_r4_t2"/>
</dbReference>
<dbReference type="InterPro" id="IPR039425">
    <property type="entry name" value="RNA_pol_sigma-70-like"/>
</dbReference>
<keyword evidence="4" id="KW-0804">Transcription</keyword>
<evidence type="ECO:0000256" key="4">
    <source>
        <dbReference type="ARBA" id="ARBA00023163"/>
    </source>
</evidence>
<organism evidence="7 8">
    <name type="scientific">Aquimarina litoralis</name>
    <dbReference type="NCBI Taxonomy" id="584605"/>
    <lineage>
        <taxon>Bacteria</taxon>
        <taxon>Pseudomonadati</taxon>
        <taxon>Bacteroidota</taxon>
        <taxon>Flavobacteriia</taxon>
        <taxon>Flavobacteriales</taxon>
        <taxon>Flavobacteriaceae</taxon>
        <taxon>Aquimarina</taxon>
    </lineage>
</organism>
<dbReference type="Pfam" id="PF08281">
    <property type="entry name" value="Sigma70_r4_2"/>
    <property type="match status" value="1"/>
</dbReference>
<dbReference type="Pfam" id="PF04542">
    <property type="entry name" value="Sigma70_r2"/>
    <property type="match status" value="1"/>
</dbReference>
<evidence type="ECO:0000259" key="6">
    <source>
        <dbReference type="Pfam" id="PF08281"/>
    </source>
</evidence>
<dbReference type="EMBL" id="BAAAGE010000002">
    <property type="protein sequence ID" value="GAA0724206.1"/>
    <property type="molecule type" value="Genomic_DNA"/>
</dbReference>
<dbReference type="RefSeq" id="WP_343912969.1">
    <property type="nucleotide sequence ID" value="NZ_BAAAGE010000002.1"/>
</dbReference>
<evidence type="ECO:0000256" key="2">
    <source>
        <dbReference type="ARBA" id="ARBA00023015"/>
    </source>
</evidence>
<dbReference type="PANTHER" id="PTHR43133:SF32">
    <property type="entry name" value="BLR3042 PROTEIN"/>
    <property type="match status" value="1"/>
</dbReference>
<dbReference type="SUPFAM" id="SSF88946">
    <property type="entry name" value="Sigma2 domain of RNA polymerase sigma factors"/>
    <property type="match status" value="1"/>
</dbReference>
<dbReference type="Gene3D" id="1.10.1740.10">
    <property type="match status" value="1"/>
</dbReference>
<name>A0ABP3U6A8_9FLAO</name>
<evidence type="ECO:0000313" key="7">
    <source>
        <dbReference type="EMBL" id="GAA0724206.1"/>
    </source>
</evidence>
<dbReference type="Gene3D" id="1.10.10.10">
    <property type="entry name" value="Winged helix-like DNA-binding domain superfamily/Winged helix DNA-binding domain"/>
    <property type="match status" value="1"/>
</dbReference>
<dbReference type="Proteomes" id="UP001501758">
    <property type="component" value="Unassembled WGS sequence"/>
</dbReference>
<dbReference type="InterPro" id="IPR007627">
    <property type="entry name" value="RNA_pol_sigma70_r2"/>
</dbReference>
<dbReference type="InterPro" id="IPR013324">
    <property type="entry name" value="RNA_pol_sigma_r3/r4-like"/>
</dbReference>
<proteinExistence type="inferred from homology"/>
<dbReference type="InterPro" id="IPR014284">
    <property type="entry name" value="RNA_pol_sigma-70_dom"/>
</dbReference>
<gene>
    <name evidence="7" type="ORF">GCM10009430_28510</name>
</gene>
<protein>
    <submittedName>
        <fullName evidence="7">Sigma-70 family RNA polymerase sigma factor</fullName>
    </submittedName>
</protein>
<evidence type="ECO:0000256" key="1">
    <source>
        <dbReference type="ARBA" id="ARBA00010641"/>
    </source>
</evidence>
<dbReference type="InterPro" id="IPR036388">
    <property type="entry name" value="WH-like_DNA-bd_sf"/>
</dbReference>
<sequence>MKDADKIFDSLLVLRCQSGDKMAATILVKRWHKRLCKQANWYVKDMHISKDITQDCWNTIFLKISDLKNTNSFGSWALSIVNRKSIDWLRKNQKEKEVLDSYSKEVNTPILEYEIIDESENRKQLLKRAIKKLSIEQQMILNLFYKEEYSIKEISTIVGVSLGTVKSRLFTAREKLKSILKTKNNEY</sequence>
<dbReference type="PANTHER" id="PTHR43133">
    <property type="entry name" value="RNA POLYMERASE ECF-TYPE SIGMA FACTO"/>
    <property type="match status" value="1"/>
</dbReference>
<comment type="similarity">
    <text evidence="1">Belongs to the sigma-70 factor family. ECF subfamily.</text>
</comment>
<evidence type="ECO:0000259" key="5">
    <source>
        <dbReference type="Pfam" id="PF04542"/>
    </source>
</evidence>
<comment type="caution">
    <text evidence="7">The sequence shown here is derived from an EMBL/GenBank/DDBJ whole genome shotgun (WGS) entry which is preliminary data.</text>
</comment>
<reference evidence="8" key="1">
    <citation type="journal article" date="2019" name="Int. J. Syst. Evol. Microbiol.">
        <title>The Global Catalogue of Microorganisms (GCM) 10K type strain sequencing project: providing services to taxonomists for standard genome sequencing and annotation.</title>
        <authorList>
            <consortium name="The Broad Institute Genomics Platform"/>
            <consortium name="The Broad Institute Genome Sequencing Center for Infectious Disease"/>
            <person name="Wu L."/>
            <person name="Ma J."/>
        </authorList>
    </citation>
    <scope>NUCLEOTIDE SEQUENCE [LARGE SCALE GENOMIC DNA]</scope>
    <source>
        <strain evidence="8">JCM 15974</strain>
    </source>
</reference>
<dbReference type="InterPro" id="IPR013325">
    <property type="entry name" value="RNA_pol_sigma_r2"/>
</dbReference>
<dbReference type="SUPFAM" id="SSF88659">
    <property type="entry name" value="Sigma3 and sigma4 domains of RNA polymerase sigma factors"/>
    <property type="match status" value="1"/>
</dbReference>
<evidence type="ECO:0000313" key="8">
    <source>
        <dbReference type="Proteomes" id="UP001501758"/>
    </source>
</evidence>
<feature type="domain" description="RNA polymerase sigma-70 region 2" evidence="5">
    <location>
        <begin position="27"/>
        <end position="94"/>
    </location>
</feature>
<keyword evidence="8" id="KW-1185">Reference proteome</keyword>
<feature type="domain" description="RNA polymerase sigma factor 70 region 4 type 2" evidence="6">
    <location>
        <begin position="124"/>
        <end position="176"/>
    </location>
</feature>
<evidence type="ECO:0000256" key="3">
    <source>
        <dbReference type="ARBA" id="ARBA00023082"/>
    </source>
</evidence>
<keyword evidence="3" id="KW-0731">Sigma factor</keyword>
<accession>A0ABP3U6A8</accession>
<dbReference type="CDD" id="cd06171">
    <property type="entry name" value="Sigma70_r4"/>
    <property type="match status" value="1"/>
</dbReference>